<evidence type="ECO:0000313" key="3">
    <source>
        <dbReference type="EMBL" id="KAF4309938.1"/>
    </source>
</evidence>
<organism evidence="3 4">
    <name type="scientific">Botryosphaeria dothidea</name>
    <dbReference type="NCBI Taxonomy" id="55169"/>
    <lineage>
        <taxon>Eukaryota</taxon>
        <taxon>Fungi</taxon>
        <taxon>Dikarya</taxon>
        <taxon>Ascomycota</taxon>
        <taxon>Pezizomycotina</taxon>
        <taxon>Dothideomycetes</taxon>
        <taxon>Dothideomycetes incertae sedis</taxon>
        <taxon>Botryosphaeriales</taxon>
        <taxon>Botryosphaeriaceae</taxon>
        <taxon>Botryosphaeria</taxon>
    </lineage>
</organism>
<dbReference type="Proteomes" id="UP000572817">
    <property type="component" value="Unassembled WGS sequence"/>
</dbReference>
<evidence type="ECO:0000256" key="2">
    <source>
        <dbReference type="SAM" id="Phobius"/>
    </source>
</evidence>
<accession>A0A8H4J0H9</accession>
<sequence>MAEQSHNSGLQHSSASLLSSQTPEGSSTQQETYDDKHQSKGLRKPAWAIYNSVVVISGVAPVVVIIVWLALTRENGGVFTTFAGEKIGGKFSQSQAKAVDVVCSAVLAPLFMALLNYFWFGSARVSAVNEHHPSNHAGVPLSAIVAASNTTSGSYDLINVQTLLRGKTWRLGFLAALALLSALAKTAISNIIAYEAFSEDISNGQTSVLQYLSNATIDSTRVMPGNVNLEYAGLGLTLKQTADVANQIAGLLNGLSFMNATSDLNNGAYIGTNSTKDSMNSLPPNVVKVFNVPGFCLTVDCMTTQPDRLTVDSMGSYTKVVNTYWDAKLPNGQWQSENFAGYYPGTPEDMQGGSNDDRPFVAFSLNGSEVYLASLVSFNYSSYTVPSPFGEIKPGTTNLTASGFTGTKSVMTYYGIRCSLNRQDGFLNYTRGIDQR</sequence>
<reference evidence="3" key="1">
    <citation type="submission" date="2020-04" db="EMBL/GenBank/DDBJ databases">
        <title>Genome Assembly and Annotation of Botryosphaeria dothidea sdau 11-99, a Latent Pathogen of Apple Fruit Ring Rot in China.</title>
        <authorList>
            <person name="Yu C."/>
            <person name="Diao Y."/>
            <person name="Lu Q."/>
            <person name="Zhao J."/>
            <person name="Cui S."/>
            <person name="Peng C."/>
            <person name="He B."/>
            <person name="Liu H."/>
        </authorList>
    </citation>
    <scope>NUCLEOTIDE SEQUENCE [LARGE SCALE GENOMIC DNA]</scope>
    <source>
        <strain evidence="3">Sdau11-99</strain>
    </source>
</reference>
<name>A0A8H4J0H9_9PEZI</name>
<feature type="transmembrane region" description="Helical" evidence="2">
    <location>
        <begin position="98"/>
        <end position="120"/>
    </location>
</feature>
<feature type="transmembrane region" description="Helical" evidence="2">
    <location>
        <begin position="171"/>
        <end position="194"/>
    </location>
</feature>
<feature type="compositionally biased region" description="Polar residues" evidence="1">
    <location>
        <begin position="21"/>
        <end position="31"/>
    </location>
</feature>
<feature type="region of interest" description="Disordered" evidence="1">
    <location>
        <begin position="1"/>
        <end position="38"/>
    </location>
</feature>
<dbReference type="OrthoDB" id="2840209at2759"/>
<protein>
    <submittedName>
        <fullName evidence="3">Uncharacterized protein</fullName>
    </submittedName>
</protein>
<keyword evidence="2" id="KW-0812">Transmembrane</keyword>
<evidence type="ECO:0000313" key="4">
    <source>
        <dbReference type="Proteomes" id="UP000572817"/>
    </source>
</evidence>
<feature type="compositionally biased region" description="Low complexity" evidence="1">
    <location>
        <begin position="8"/>
        <end position="20"/>
    </location>
</feature>
<feature type="transmembrane region" description="Helical" evidence="2">
    <location>
        <begin position="47"/>
        <end position="71"/>
    </location>
</feature>
<keyword evidence="4" id="KW-1185">Reference proteome</keyword>
<proteinExistence type="predicted"/>
<gene>
    <name evidence="3" type="ORF">GTA08_BOTSDO01841</name>
</gene>
<dbReference type="AlphaFoldDB" id="A0A8H4J0H9"/>
<keyword evidence="2" id="KW-1133">Transmembrane helix</keyword>
<keyword evidence="2" id="KW-0472">Membrane</keyword>
<comment type="caution">
    <text evidence="3">The sequence shown here is derived from an EMBL/GenBank/DDBJ whole genome shotgun (WGS) entry which is preliminary data.</text>
</comment>
<evidence type="ECO:0000256" key="1">
    <source>
        <dbReference type="SAM" id="MobiDB-lite"/>
    </source>
</evidence>
<dbReference type="EMBL" id="WWBZ02000016">
    <property type="protein sequence ID" value="KAF4309938.1"/>
    <property type="molecule type" value="Genomic_DNA"/>
</dbReference>